<name>A0AA88ECP3_FICCA</name>
<dbReference type="GO" id="GO:0016020">
    <property type="term" value="C:membrane"/>
    <property type="evidence" value="ECO:0007669"/>
    <property type="project" value="UniProtKB-SubCell"/>
</dbReference>
<evidence type="ECO:0000256" key="9">
    <source>
        <dbReference type="ARBA" id="ARBA00023136"/>
    </source>
</evidence>
<keyword evidence="6" id="KW-0560">Oxidoreductase</keyword>
<protein>
    <recommendedName>
        <fullName evidence="12">Cytochrome P450</fullName>
    </recommendedName>
</protein>
<dbReference type="EMBL" id="BTGU01018044">
    <property type="protein sequence ID" value="GMN72362.1"/>
    <property type="molecule type" value="Genomic_DNA"/>
</dbReference>
<keyword evidence="11" id="KW-1185">Reference proteome</keyword>
<evidence type="ECO:0000313" key="11">
    <source>
        <dbReference type="Proteomes" id="UP001187192"/>
    </source>
</evidence>
<evidence type="ECO:0000313" key="10">
    <source>
        <dbReference type="EMBL" id="GMN72362.1"/>
    </source>
</evidence>
<keyword evidence="5" id="KW-0479">Metal-binding</keyword>
<comment type="similarity">
    <text evidence="3">Belongs to the cytochrome P450 family.</text>
</comment>
<proteinExistence type="inferred from homology"/>
<evidence type="ECO:0000256" key="6">
    <source>
        <dbReference type="ARBA" id="ARBA00023002"/>
    </source>
</evidence>
<evidence type="ECO:0000256" key="8">
    <source>
        <dbReference type="ARBA" id="ARBA00023033"/>
    </source>
</evidence>
<dbReference type="Proteomes" id="UP001187192">
    <property type="component" value="Unassembled WGS sequence"/>
</dbReference>
<reference evidence="10" key="1">
    <citation type="submission" date="2023-07" db="EMBL/GenBank/DDBJ databases">
        <title>draft genome sequence of fig (Ficus carica).</title>
        <authorList>
            <person name="Takahashi T."/>
            <person name="Nishimura K."/>
        </authorList>
    </citation>
    <scope>NUCLEOTIDE SEQUENCE</scope>
</reference>
<keyword evidence="8" id="KW-0503">Monooxygenase</keyword>
<comment type="cofactor">
    <cofactor evidence="1">
        <name>heme</name>
        <dbReference type="ChEBI" id="CHEBI:30413"/>
    </cofactor>
</comment>
<dbReference type="AlphaFoldDB" id="A0AA88ECP3"/>
<evidence type="ECO:0008006" key="12">
    <source>
        <dbReference type="Google" id="ProtNLM"/>
    </source>
</evidence>
<dbReference type="GO" id="GO:0046872">
    <property type="term" value="F:metal ion binding"/>
    <property type="evidence" value="ECO:0007669"/>
    <property type="project" value="UniProtKB-KW"/>
</dbReference>
<gene>
    <name evidence="10" type="ORF">TIFTF001_055615</name>
</gene>
<keyword evidence="4" id="KW-0349">Heme</keyword>
<keyword evidence="7" id="KW-0408">Iron</keyword>
<evidence type="ECO:0000256" key="4">
    <source>
        <dbReference type="ARBA" id="ARBA00022617"/>
    </source>
</evidence>
<dbReference type="GO" id="GO:0004497">
    <property type="term" value="F:monooxygenase activity"/>
    <property type="evidence" value="ECO:0007669"/>
    <property type="project" value="UniProtKB-KW"/>
</dbReference>
<evidence type="ECO:0000256" key="7">
    <source>
        <dbReference type="ARBA" id="ARBA00023004"/>
    </source>
</evidence>
<comment type="subcellular location">
    <subcellularLocation>
        <location evidence="2">Membrane</location>
    </subcellularLocation>
</comment>
<organism evidence="10 11">
    <name type="scientific">Ficus carica</name>
    <name type="common">Common fig</name>
    <dbReference type="NCBI Taxonomy" id="3494"/>
    <lineage>
        <taxon>Eukaryota</taxon>
        <taxon>Viridiplantae</taxon>
        <taxon>Streptophyta</taxon>
        <taxon>Embryophyta</taxon>
        <taxon>Tracheophyta</taxon>
        <taxon>Spermatophyta</taxon>
        <taxon>Magnoliopsida</taxon>
        <taxon>eudicotyledons</taxon>
        <taxon>Gunneridae</taxon>
        <taxon>Pentapetalae</taxon>
        <taxon>rosids</taxon>
        <taxon>fabids</taxon>
        <taxon>Rosales</taxon>
        <taxon>Moraceae</taxon>
        <taxon>Ficeae</taxon>
        <taxon>Ficus</taxon>
    </lineage>
</organism>
<evidence type="ECO:0000256" key="5">
    <source>
        <dbReference type="ARBA" id="ARBA00022723"/>
    </source>
</evidence>
<sequence>MGMTTVCSIVAQLVHCFNWELPSGVNAKDIDMTENFSLSMGRANHLYAKPTYRLS</sequence>
<accession>A0AA88ECP3</accession>
<keyword evidence="9" id="KW-0472">Membrane</keyword>
<comment type="caution">
    <text evidence="10">The sequence shown here is derived from an EMBL/GenBank/DDBJ whole genome shotgun (WGS) entry which is preliminary data.</text>
</comment>
<dbReference type="PANTHER" id="PTHR47943">
    <property type="entry name" value="CYTOCHROME P450 93A3-LIKE"/>
    <property type="match status" value="1"/>
</dbReference>
<evidence type="ECO:0000256" key="3">
    <source>
        <dbReference type="ARBA" id="ARBA00010617"/>
    </source>
</evidence>
<dbReference type="PANTHER" id="PTHR47943:SF9">
    <property type="entry name" value="CYTOCHROME P450"/>
    <property type="match status" value="1"/>
</dbReference>
<evidence type="ECO:0000256" key="1">
    <source>
        <dbReference type="ARBA" id="ARBA00001971"/>
    </source>
</evidence>
<evidence type="ECO:0000256" key="2">
    <source>
        <dbReference type="ARBA" id="ARBA00004370"/>
    </source>
</evidence>